<dbReference type="Proteomes" id="UP000000268">
    <property type="component" value="Chromosome"/>
</dbReference>
<dbReference type="EMBL" id="CP000828">
    <property type="protein sequence ID" value="ABW26317.1"/>
    <property type="molecule type" value="Genomic_DNA"/>
</dbReference>
<gene>
    <name evidence="1" type="ordered locus">AM1_1280</name>
</gene>
<dbReference type="AlphaFoldDB" id="B0C577"/>
<dbReference type="HOGENOM" id="CLU_2911758_0_0_3"/>
<keyword evidence="2" id="KW-1185">Reference proteome</keyword>
<dbReference type="STRING" id="329726.AM1_1280"/>
<name>B0C577_ACAM1</name>
<protein>
    <submittedName>
        <fullName evidence="1">Uncharacterized protein</fullName>
    </submittedName>
</protein>
<evidence type="ECO:0000313" key="1">
    <source>
        <dbReference type="EMBL" id="ABW26317.1"/>
    </source>
</evidence>
<sequence>MRIKATRKKPANAECPLFNQPIEAQVYLAECIQSVIHMQFWIEYPDQSALISKLLLKTESG</sequence>
<evidence type="ECO:0000313" key="2">
    <source>
        <dbReference type="Proteomes" id="UP000000268"/>
    </source>
</evidence>
<accession>B0C577</accession>
<organism evidence="1 2">
    <name type="scientific">Acaryochloris marina (strain MBIC 11017)</name>
    <dbReference type="NCBI Taxonomy" id="329726"/>
    <lineage>
        <taxon>Bacteria</taxon>
        <taxon>Bacillati</taxon>
        <taxon>Cyanobacteriota</taxon>
        <taxon>Cyanophyceae</taxon>
        <taxon>Acaryochloridales</taxon>
        <taxon>Acaryochloridaceae</taxon>
        <taxon>Acaryochloris</taxon>
    </lineage>
</organism>
<dbReference type="KEGG" id="amr:AM1_1280"/>
<reference evidence="1 2" key="1">
    <citation type="journal article" date="2008" name="Proc. Natl. Acad. Sci. U.S.A.">
        <title>Niche adaptation and genome expansion in the chlorophyll d-producing cyanobacterium Acaryochloris marina.</title>
        <authorList>
            <person name="Swingley W.D."/>
            <person name="Chen M."/>
            <person name="Cheung P.C."/>
            <person name="Conrad A.L."/>
            <person name="Dejesa L.C."/>
            <person name="Hao J."/>
            <person name="Honchak B.M."/>
            <person name="Karbach L.E."/>
            <person name="Kurdoglu A."/>
            <person name="Lahiri S."/>
            <person name="Mastrian S.D."/>
            <person name="Miyashita H."/>
            <person name="Page L."/>
            <person name="Ramakrishna P."/>
            <person name="Satoh S."/>
            <person name="Sattley W.M."/>
            <person name="Shimada Y."/>
            <person name="Taylor H.L."/>
            <person name="Tomo T."/>
            <person name="Tsuchiya T."/>
            <person name="Wang Z.T."/>
            <person name="Raymond J."/>
            <person name="Mimuro M."/>
            <person name="Blankenship R.E."/>
            <person name="Touchman J.W."/>
        </authorList>
    </citation>
    <scope>NUCLEOTIDE SEQUENCE [LARGE SCALE GENOMIC DNA]</scope>
    <source>
        <strain evidence="2">MBIC 11017</strain>
    </source>
</reference>
<proteinExistence type="predicted"/>